<evidence type="ECO:0000256" key="2">
    <source>
        <dbReference type="SAM" id="Phobius"/>
    </source>
</evidence>
<feature type="transmembrane region" description="Helical" evidence="2">
    <location>
        <begin position="69"/>
        <end position="89"/>
    </location>
</feature>
<evidence type="ECO:0000256" key="1">
    <source>
        <dbReference type="SAM" id="MobiDB-lite"/>
    </source>
</evidence>
<comment type="caution">
    <text evidence="3">The sequence shown here is derived from an EMBL/GenBank/DDBJ whole genome shotgun (WGS) entry which is preliminary data.</text>
</comment>
<dbReference type="RefSeq" id="WP_152279393.1">
    <property type="nucleotide sequence ID" value="NZ_WFKK01000001.1"/>
</dbReference>
<gene>
    <name evidence="3" type="ORF">GBG19_00210</name>
</gene>
<proteinExistence type="predicted"/>
<feature type="compositionally biased region" description="Polar residues" evidence="1">
    <location>
        <begin position="453"/>
        <end position="466"/>
    </location>
</feature>
<feature type="transmembrane region" description="Helical" evidence="2">
    <location>
        <begin position="28"/>
        <end position="49"/>
    </location>
</feature>
<dbReference type="Proteomes" id="UP000472839">
    <property type="component" value="Unassembled WGS sequence"/>
</dbReference>
<keyword evidence="2" id="KW-1133">Transmembrane helix</keyword>
<feature type="compositionally biased region" description="Basic and acidic residues" evidence="1">
    <location>
        <begin position="473"/>
        <end position="484"/>
    </location>
</feature>
<dbReference type="EMBL" id="WFKK01000001">
    <property type="protein sequence ID" value="KAB7891291.1"/>
    <property type="molecule type" value="Genomic_DNA"/>
</dbReference>
<dbReference type="AlphaFoldDB" id="A0A6L4WWM8"/>
<organism evidence="3 4">
    <name type="scientific">Poseidonibacter ostreae</name>
    <dbReference type="NCBI Taxonomy" id="2654171"/>
    <lineage>
        <taxon>Bacteria</taxon>
        <taxon>Pseudomonadati</taxon>
        <taxon>Campylobacterota</taxon>
        <taxon>Epsilonproteobacteria</taxon>
        <taxon>Campylobacterales</taxon>
        <taxon>Arcobacteraceae</taxon>
        <taxon>Poseidonibacter</taxon>
    </lineage>
</organism>
<reference evidence="3 4" key="1">
    <citation type="submission" date="2019-10" db="EMBL/GenBank/DDBJ databases">
        <title>Poseidonibacter ostreae sp. nov., isolated from the gut of the Ostrea denselamellosa.</title>
        <authorList>
            <person name="Choi A."/>
        </authorList>
    </citation>
    <scope>NUCLEOTIDE SEQUENCE [LARGE SCALE GENOMIC DNA]</scope>
    <source>
        <strain evidence="3 4">SJOD-M-33</strain>
    </source>
</reference>
<keyword evidence="2" id="KW-0812">Transmembrane</keyword>
<evidence type="ECO:0000313" key="4">
    <source>
        <dbReference type="Proteomes" id="UP000472839"/>
    </source>
</evidence>
<evidence type="ECO:0000313" key="3">
    <source>
        <dbReference type="EMBL" id="KAB7891291.1"/>
    </source>
</evidence>
<protein>
    <submittedName>
        <fullName evidence="3">Uncharacterized protein</fullName>
    </submittedName>
</protein>
<keyword evidence="2" id="KW-0472">Membrane</keyword>
<sequence>MSLKTNDSKLHERARNNEAVRIQKRNNYYLFLVFAGAMSYAFYDMFFTYGSQNASLFSNPFNNSGYIQANYSVMTVMFTSTIIIYLFHFGKMKRNYVKRLEKIKQGLFNLFPFYFTGKDERNLYFRFGLKESLVENFVERKIHRQDYLKKVSFLSVFIEEQSPHALFQFKNGSADVSKYFNNENDYLDVFKIIEGYLIDNKNIDIFQNFLDLKDFKAIGSFSPRYTKESVKYFLNSCGGEKTWKKFAPIFDDKNLSQKDKSIEIKKNITAEFGAKGFNNYKTDVSKMVVFSSKALHTFLEKIYNDSKSYYYKIKLFKTKAYSEMMSYGDIDEEKLFTTLVFCHFFKVINLFMGLPSGVVTARIEDYHLARILDDFEHFENSIGIREIKRKINDKNSKFDDTFPRSFMIFYHDYYANSKNRELLSNVFSKFDPLVSLDVSDREVDIPSSFGTYDSESTFTPTSNTLPSEEEDIESVKKQEYKAGV</sequence>
<feature type="region of interest" description="Disordered" evidence="1">
    <location>
        <begin position="453"/>
        <end position="484"/>
    </location>
</feature>
<name>A0A6L4WWM8_9BACT</name>
<accession>A0A6L4WWM8</accession>